<dbReference type="CDD" id="cd09278">
    <property type="entry name" value="RNase_HI_prokaryote_like"/>
    <property type="match status" value="1"/>
</dbReference>
<dbReference type="EC" id="3.1.26.4" evidence="5"/>
<evidence type="ECO:0000256" key="4">
    <source>
        <dbReference type="ARBA" id="ARBA00011245"/>
    </source>
</evidence>
<keyword evidence="8" id="KW-0255">Endonuclease</keyword>
<dbReference type="InterPro" id="IPR036397">
    <property type="entry name" value="RNaseH_sf"/>
</dbReference>
<dbReference type="GO" id="GO:0003676">
    <property type="term" value="F:nucleic acid binding"/>
    <property type="evidence" value="ECO:0007669"/>
    <property type="project" value="InterPro"/>
</dbReference>
<evidence type="ECO:0000256" key="5">
    <source>
        <dbReference type="ARBA" id="ARBA00012180"/>
    </source>
</evidence>
<dbReference type="NCBIfam" id="NF001236">
    <property type="entry name" value="PRK00203.1"/>
    <property type="match status" value="1"/>
</dbReference>
<evidence type="ECO:0000256" key="10">
    <source>
        <dbReference type="ARBA" id="ARBA00022842"/>
    </source>
</evidence>
<evidence type="ECO:0000256" key="7">
    <source>
        <dbReference type="ARBA" id="ARBA00022723"/>
    </source>
</evidence>
<reference evidence="12" key="1">
    <citation type="submission" date="2024-01" db="EMBL/GenBank/DDBJ databases">
        <title>Genomic and biogeographic characterisation of Mantoniella tinhauana virus 1, the first discovered Mantoniella-infecting prasinovirus.</title>
        <authorList>
            <person name="Rey Redondo E."/>
            <person name="Yung C.C.M."/>
        </authorList>
    </citation>
    <scope>NUCLEOTIDE SEQUENCE</scope>
    <source>
        <strain evidence="12">Lau Fau Shan</strain>
    </source>
</reference>
<proteinExistence type="inferred from homology"/>
<evidence type="ECO:0000256" key="2">
    <source>
        <dbReference type="ARBA" id="ARBA00001946"/>
    </source>
</evidence>
<evidence type="ECO:0000256" key="9">
    <source>
        <dbReference type="ARBA" id="ARBA00022801"/>
    </source>
</evidence>
<keyword evidence="7" id="KW-0479">Metal-binding</keyword>
<dbReference type="InterPro" id="IPR002156">
    <property type="entry name" value="RNaseH_domain"/>
</dbReference>
<dbReference type="PANTHER" id="PTHR10642:SF26">
    <property type="entry name" value="RIBONUCLEASE H1"/>
    <property type="match status" value="1"/>
</dbReference>
<organism evidence="12">
    <name type="scientific">Mantoniella tinhauana virus 1</name>
    <dbReference type="NCBI Taxonomy" id="3111543"/>
    <lineage>
        <taxon>Viruses</taxon>
    </lineage>
</organism>
<sequence>MYEVWTDGSCLGNPGTGGWAVIGDDDLKLCGNLKNTTNNIMEMTAVVRALEACIDRGHTRVSLYTDSNYVKQGITSWIHNWKKNGWKTSVGGLVKNKDLWIQIDTLRERMEHVEWNWVKAHNGNPNNEAVDALARECAKNLST</sequence>
<dbReference type="PANTHER" id="PTHR10642">
    <property type="entry name" value="RIBONUCLEASE H1"/>
    <property type="match status" value="1"/>
</dbReference>
<dbReference type="GO" id="GO:0043137">
    <property type="term" value="P:DNA replication, removal of RNA primer"/>
    <property type="evidence" value="ECO:0007669"/>
    <property type="project" value="TreeGrafter"/>
</dbReference>
<dbReference type="SUPFAM" id="SSF53098">
    <property type="entry name" value="Ribonuclease H-like"/>
    <property type="match status" value="1"/>
</dbReference>
<dbReference type="InterPro" id="IPR050092">
    <property type="entry name" value="RNase_H"/>
</dbReference>
<protein>
    <recommendedName>
        <fullName evidence="5">ribonuclease H</fullName>
        <ecNumber evidence="5">3.1.26.4</ecNumber>
    </recommendedName>
</protein>
<feature type="domain" description="RNase H type-1" evidence="11">
    <location>
        <begin position="1"/>
        <end position="139"/>
    </location>
</feature>
<accession>A0AB38ZM34</accession>
<evidence type="ECO:0000256" key="3">
    <source>
        <dbReference type="ARBA" id="ARBA00005300"/>
    </source>
</evidence>
<dbReference type="InterPro" id="IPR022892">
    <property type="entry name" value="RNaseHI"/>
</dbReference>
<keyword evidence="9" id="KW-0378">Hydrolase</keyword>
<evidence type="ECO:0000256" key="8">
    <source>
        <dbReference type="ARBA" id="ARBA00022759"/>
    </source>
</evidence>
<comment type="catalytic activity">
    <reaction evidence="1">
        <text>Endonucleolytic cleavage to 5'-phosphomonoester.</text>
        <dbReference type="EC" id="3.1.26.4"/>
    </reaction>
</comment>
<evidence type="ECO:0000313" key="12">
    <source>
        <dbReference type="EMBL" id="XAO13421.1"/>
    </source>
</evidence>
<dbReference type="Pfam" id="PF00075">
    <property type="entry name" value="RNase_H"/>
    <property type="match status" value="1"/>
</dbReference>
<dbReference type="GO" id="GO:0046872">
    <property type="term" value="F:metal ion binding"/>
    <property type="evidence" value="ECO:0007669"/>
    <property type="project" value="UniProtKB-KW"/>
</dbReference>
<dbReference type="EMBL" id="PP130629">
    <property type="protein sequence ID" value="XAO13421.1"/>
    <property type="molecule type" value="Genomic_DNA"/>
</dbReference>
<comment type="similarity">
    <text evidence="3">Belongs to the RNase H family.</text>
</comment>
<dbReference type="PROSITE" id="PS50879">
    <property type="entry name" value="RNASE_H_1"/>
    <property type="match status" value="1"/>
</dbReference>
<evidence type="ECO:0000256" key="1">
    <source>
        <dbReference type="ARBA" id="ARBA00000077"/>
    </source>
</evidence>
<comment type="cofactor">
    <cofactor evidence="2">
        <name>Mg(2+)</name>
        <dbReference type="ChEBI" id="CHEBI:18420"/>
    </cofactor>
</comment>
<keyword evidence="6" id="KW-0540">Nuclease</keyword>
<dbReference type="Gene3D" id="3.30.420.10">
    <property type="entry name" value="Ribonuclease H-like superfamily/Ribonuclease H"/>
    <property type="match status" value="1"/>
</dbReference>
<name>A0AB38ZM34_9VIRU</name>
<evidence type="ECO:0000256" key="6">
    <source>
        <dbReference type="ARBA" id="ARBA00022722"/>
    </source>
</evidence>
<comment type="subunit">
    <text evidence="4">Monomer.</text>
</comment>
<evidence type="ECO:0000259" key="11">
    <source>
        <dbReference type="PROSITE" id="PS50879"/>
    </source>
</evidence>
<keyword evidence="10" id="KW-0460">Magnesium</keyword>
<dbReference type="GO" id="GO:0004523">
    <property type="term" value="F:RNA-DNA hybrid ribonuclease activity"/>
    <property type="evidence" value="ECO:0007669"/>
    <property type="project" value="UniProtKB-EC"/>
</dbReference>
<dbReference type="InterPro" id="IPR012337">
    <property type="entry name" value="RNaseH-like_sf"/>
</dbReference>